<dbReference type="RefSeq" id="WP_133466826.1">
    <property type="nucleotide sequence ID" value="NZ_SNWI01000012.1"/>
</dbReference>
<dbReference type="Pfam" id="PF09413">
    <property type="entry name" value="DUF2007"/>
    <property type="match status" value="1"/>
</dbReference>
<gene>
    <name evidence="2" type="ORF">DET52_11297</name>
</gene>
<dbReference type="InterPro" id="IPR018551">
    <property type="entry name" value="DUF2007"/>
</dbReference>
<protein>
    <submittedName>
        <fullName evidence="2">Putative signal transducing protein</fullName>
    </submittedName>
</protein>
<dbReference type="AlphaFoldDB" id="A0A4R6GNT7"/>
<proteinExistence type="predicted"/>
<dbReference type="Gene3D" id="3.30.70.790">
    <property type="entry name" value="UreE, C-terminal domain"/>
    <property type="match status" value="1"/>
</dbReference>
<dbReference type="SUPFAM" id="SSF54913">
    <property type="entry name" value="GlnB-like"/>
    <property type="match status" value="1"/>
</dbReference>
<dbReference type="Proteomes" id="UP000294848">
    <property type="component" value="Unassembled WGS sequence"/>
</dbReference>
<evidence type="ECO:0000313" key="2">
    <source>
        <dbReference type="EMBL" id="TDN96270.1"/>
    </source>
</evidence>
<dbReference type="EMBL" id="SNWI01000012">
    <property type="protein sequence ID" value="TDN96270.1"/>
    <property type="molecule type" value="Genomic_DNA"/>
</dbReference>
<feature type="domain" description="DUF2007" evidence="1">
    <location>
        <begin position="6"/>
        <end position="66"/>
    </location>
</feature>
<dbReference type="InterPro" id="IPR011322">
    <property type="entry name" value="N-reg_PII-like_a/b"/>
</dbReference>
<evidence type="ECO:0000313" key="3">
    <source>
        <dbReference type="Proteomes" id="UP000294848"/>
    </source>
</evidence>
<reference evidence="2 3" key="1">
    <citation type="submission" date="2019-03" db="EMBL/GenBank/DDBJ databases">
        <title>Freshwater and sediment microbial communities from various areas in North America, analyzing microbe dynamics in response to fracking.</title>
        <authorList>
            <person name="Lamendella R."/>
        </authorList>
    </citation>
    <scope>NUCLEOTIDE SEQUENCE [LARGE SCALE GENOMIC DNA]</scope>
    <source>
        <strain evidence="2 3">114D</strain>
    </source>
</reference>
<accession>A0A4R6GNT7</accession>
<comment type="caution">
    <text evidence="2">The sequence shown here is derived from an EMBL/GenBank/DDBJ whole genome shotgun (WGS) entry which is preliminary data.</text>
</comment>
<name>A0A4R6GNT7_9BACT</name>
<dbReference type="OrthoDB" id="1467917at2"/>
<organism evidence="2 3">
    <name type="scientific">Sunxiuqinia elliptica</name>
    <dbReference type="NCBI Taxonomy" id="655355"/>
    <lineage>
        <taxon>Bacteria</taxon>
        <taxon>Pseudomonadati</taxon>
        <taxon>Bacteroidota</taxon>
        <taxon>Bacteroidia</taxon>
        <taxon>Marinilabiliales</taxon>
        <taxon>Prolixibacteraceae</taxon>
        <taxon>Sunxiuqinia</taxon>
    </lineage>
</organism>
<evidence type="ECO:0000259" key="1">
    <source>
        <dbReference type="Pfam" id="PF09413"/>
    </source>
</evidence>
<sequence length="68" mass="7911">MEKDLVAVYSSDQEYQIQIARELLDENGIESFSLNQHDSVIPSIGQIELYVHQKDQQQAEKILKKLKH</sequence>